<feature type="domain" description="N-acetyltransferase" evidence="1">
    <location>
        <begin position="11"/>
        <end position="175"/>
    </location>
</feature>
<organism evidence="2 3">
    <name type="scientific">Streptomyces yaizuensis</name>
    <dbReference type="NCBI Taxonomy" id="2989713"/>
    <lineage>
        <taxon>Bacteria</taxon>
        <taxon>Bacillati</taxon>
        <taxon>Actinomycetota</taxon>
        <taxon>Actinomycetes</taxon>
        <taxon>Kitasatosporales</taxon>
        <taxon>Streptomycetaceae</taxon>
        <taxon>Streptomyces</taxon>
    </lineage>
</organism>
<evidence type="ECO:0000313" key="3">
    <source>
        <dbReference type="Proteomes" id="UP001291653"/>
    </source>
</evidence>
<dbReference type="Proteomes" id="UP001291653">
    <property type="component" value="Unassembled WGS sequence"/>
</dbReference>
<dbReference type="InterPro" id="IPR051908">
    <property type="entry name" value="Ribosomal_N-acetyltransferase"/>
</dbReference>
<dbReference type="InterPro" id="IPR016181">
    <property type="entry name" value="Acyl_CoA_acyltransferase"/>
</dbReference>
<dbReference type="EMBL" id="BSBI01000002">
    <property type="protein sequence ID" value="GLF93418.1"/>
    <property type="molecule type" value="Genomic_DNA"/>
</dbReference>
<dbReference type="RefSeq" id="WP_323445538.1">
    <property type="nucleotide sequence ID" value="NZ_BSBI01000002.1"/>
</dbReference>
<dbReference type="Gene3D" id="3.40.630.30">
    <property type="match status" value="1"/>
</dbReference>
<dbReference type="SUPFAM" id="SSF55729">
    <property type="entry name" value="Acyl-CoA N-acyltransferases (Nat)"/>
    <property type="match status" value="1"/>
</dbReference>
<comment type="caution">
    <text evidence="2">The sequence shown here is derived from an EMBL/GenBank/DDBJ whole genome shotgun (WGS) entry which is preliminary data.</text>
</comment>
<evidence type="ECO:0000313" key="2">
    <source>
        <dbReference type="EMBL" id="GLF93418.1"/>
    </source>
</evidence>
<gene>
    <name evidence="2" type="ORF">SYYSPA8_03995</name>
</gene>
<dbReference type="Pfam" id="PF13302">
    <property type="entry name" value="Acetyltransf_3"/>
    <property type="match status" value="1"/>
</dbReference>
<dbReference type="InterPro" id="IPR000182">
    <property type="entry name" value="GNAT_dom"/>
</dbReference>
<protein>
    <submittedName>
        <fullName evidence="2">GNAT family N-acetyltransferase</fullName>
    </submittedName>
</protein>
<proteinExistence type="predicted"/>
<sequence length="202" mass="22008">MEPITLTTDHLLLRTFTPEDADAVLEICQDPDIQRWTTVPAPYRREDAVEFTTHLVPEGWHTGTMCTFAVLPRSGGPLLASVSVTLRTYSGTWEIGFWTAPEHRGRGVMTEAVRALAHWTFTRLGATRLEWRAEIGNTASRTVAERAGFTVEGSLRAALLNKDTLRDAWVGSLLPCDLGLSSTHAYLPAPVPASAAAPAAGR</sequence>
<dbReference type="PANTHER" id="PTHR43441">
    <property type="entry name" value="RIBOSOMAL-PROTEIN-SERINE ACETYLTRANSFERASE"/>
    <property type="match status" value="1"/>
</dbReference>
<accession>A0ABQ5NSR2</accession>
<dbReference type="PANTHER" id="PTHR43441:SF10">
    <property type="entry name" value="ACETYLTRANSFERASE"/>
    <property type="match status" value="1"/>
</dbReference>
<name>A0ABQ5NSR2_9ACTN</name>
<reference evidence="2 3" key="1">
    <citation type="submission" date="2022-10" db="EMBL/GenBank/DDBJ databases">
        <title>Draft genome sequence of Streptomyces sp. YSPA8.</title>
        <authorList>
            <person name="Moriuchi R."/>
            <person name="Dohra H."/>
            <person name="Yamamura H."/>
            <person name="Kodani S."/>
        </authorList>
    </citation>
    <scope>NUCLEOTIDE SEQUENCE [LARGE SCALE GENOMIC DNA]</scope>
    <source>
        <strain evidence="2 3">YSPA8</strain>
    </source>
</reference>
<keyword evidence="3" id="KW-1185">Reference proteome</keyword>
<evidence type="ECO:0000259" key="1">
    <source>
        <dbReference type="PROSITE" id="PS51186"/>
    </source>
</evidence>
<dbReference type="PROSITE" id="PS51186">
    <property type="entry name" value="GNAT"/>
    <property type="match status" value="1"/>
</dbReference>